<dbReference type="SUPFAM" id="SSF52540">
    <property type="entry name" value="P-loop containing nucleoside triphosphate hydrolases"/>
    <property type="match status" value="1"/>
</dbReference>
<dbReference type="EMBL" id="FMJD01000006">
    <property type="protein sequence ID" value="SCM75405.1"/>
    <property type="molecule type" value="Genomic_DNA"/>
</dbReference>
<dbReference type="InterPro" id="IPR027417">
    <property type="entry name" value="P-loop_NTPase"/>
</dbReference>
<name>A0A212LCZ2_9HYPH</name>
<dbReference type="GO" id="GO:0006313">
    <property type="term" value="P:DNA transposition"/>
    <property type="evidence" value="ECO:0007669"/>
    <property type="project" value="InterPro"/>
</dbReference>
<dbReference type="Pfam" id="PF13401">
    <property type="entry name" value="AAA_22"/>
    <property type="match status" value="1"/>
</dbReference>
<evidence type="ECO:0000259" key="2">
    <source>
        <dbReference type="Pfam" id="PF13401"/>
    </source>
</evidence>
<dbReference type="InterPro" id="IPR049945">
    <property type="entry name" value="AAA_22"/>
</dbReference>
<dbReference type="AlphaFoldDB" id="A0A212LCZ2"/>
<evidence type="ECO:0000313" key="3">
    <source>
        <dbReference type="EMBL" id="SCM75405.1"/>
    </source>
</evidence>
<dbReference type="InterPro" id="IPR036733">
    <property type="entry name" value="B_transposit_C_sf"/>
</dbReference>
<proteinExistence type="predicted"/>
<dbReference type="SUPFAM" id="SSF47681">
    <property type="entry name" value="C-terminal domain of B transposition protein"/>
    <property type="match status" value="1"/>
</dbReference>
<feature type="domain" description="ORC1/DEAH AAA+ ATPase" evidence="2">
    <location>
        <begin position="131"/>
        <end position="242"/>
    </location>
</feature>
<dbReference type="Gene3D" id="1.10.1180.10">
    <property type="entry name" value="B transposition protein, C-terminal domain"/>
    <property type="match status" value="1"/>
</dbReference>
<evidence type="ECO:0008006" key="4">
    <source>
        <dbReference type="Google" id="ProtNLM"/>
    </source>
</evidence>
<gene>
    <name evidence="3" type="ORF">KL86PLE_20073</name>
</gene>
<dbReference type="GO" id="GO:0016887">
    <property type="term" value="F:ATP hydrolysis activity"/>
    <property type="evidence" value="ECO:0007669"/>
    <property type="project" value="InterPro"/>
</dbReference>
<protein>
    <recommendedName>
        <fullName evidence="4">DNA transposition protein</fullName>
    </recommendedName>
</protein>
<dbReference type="InterPro" id="IPR010982">
    <property type="entry name" value="Lambda_DNA-bd_dom_sf"/>
</dbReference>
<organism evidence="3">
    <name type="scientific">uncultured Pleomorphomonas sp</name>
    <dbReference type="NCBI Taxonomy" id="442121"/>
    <lineage>
        <taxon>Bacteria</taxon>
        <taxon>Pseudomonadati</taxon>
        <taxon>Pseudomonadota</taxon>
        <taxon>Alphaproteobacteria</taxon>
        <taxon>Hyphomicrobiales</taxon>
        <taxon>Pleomorphomonadaceae</taxon>
        <taxon>Pleomorphomonas</taxon>
        <taxon>environmental samples</taxon>
    </lineage>
</organism>
<feature type="domain" description="B transposition protein C-terminal" evidence="1">
    <location>
        <begin position="257"/>
        <end position="331"/>
    </location>
</feature>
<dbReference type="InterPro" id="IPR052026">
    <property type="entry name" value="ExeA_AAA_ATPase_DNA-bind"/>
</dbReference>
<dbReference type="Pfam" id="PF09077">
    <property type="entry name" value="Phage-MuB_C"/>
    <property type="match status" value="1"/>
</dbReference>
<accession>A0A212LCZ2</accession>
<dbReference type="GO" id="GO:0003677">
    <property type="term" value="F:DNA binding"/>
    <property type="evidence" value="ECO:0007669"/>
    <property type="project" value="InterPro"/>
</dbReference>
<dbReference type="PANTHER" id="PTHR35894:SF5">
    <property type="entry name" value="MU-LIKE PROPHAGE FLUMU DNA TRANSPOSITION PROTEIN B"/>
    <property type="match status" value="1"/>
</dbReference>
<sequence>MQKPVTTTPWEFPTPAADFVAKHSEEDVDRWRSLVARVIEIAGAQGWTKAEVARRCGIPDGTFSQVLSGKYLGLLANQLTMISRWIEATEESASMVASIPVSPEFNPRLRIAQEILETLTWAQLCPDLVMITVGAGMGKTAACEHFTRTRPHVYHATMYESAASVHGMLTELAAELEVQQNNPAKLARAIGAKLTRTGAGTLLIVDEAQHLTDGAVNQLRYFCDVHKCGVAIVGNEEVYRRFKDKTEGRSYAQIKRRIGKTLRRPAPYPADVKAYVASWGVTDPDCVKFLLGVGMKDGALGQVEKTAKMATMLAIGDGEPLALKHLQAAWRNRDVEDIA</sequence>
<dbReference type="PANTHER" id="PTHR35894">
    <property type="entry name" value="GENERAL SECRETION PATHWAY PROTEIN A-RELATED"/>
    <property type="match status" value="1"/>
</dbReference>
<dbReference type="InterPro" id="IPR009084">
    <property type="entry name" value="B_transpositn_C"/>
</dbReference>
<evidence type="ECO:0000259" key="1">
    <source>
        <dbReference type="Pfam" id="PF09077"/>
    </source>
</evidence>
<dbReference type="RefSeq" id="WP_288195786.1">
    <property type="nucleotide sequence ID" value="NZ_LT608334.1"/>
</dbReference>
<dbReference type="Gene3D" id="1.10.260.40">
    <property type="entry name" value="lambda repressor-like DNA-binding domains"/>
    <property type="match status" value="1"/>
</dbReference>
<reference evidence="3" key="1">
    <citation type="submission" date="2016-08" db="EMBL/GenBank/DDBJ databases">
        <authorList>
            <person name="Seilhamer J.J."/>
        </authorList>
    </citation>
    <scope>NUCLEOTIDE SEQUENCE</scope>
    <source>
        <strain evidence="3">86</strain>
    </source>
</reference>